<dbReference type="SUPFAM" id="SSF103481">
    <property type="entry name" value="Multidrug resistance efflux transporter EmrE"/>
    <property type="match status" value="2"/>
</dbReference>
<organism evidence="3 4">
    <name type="scientific">Pseudomonas weihenstephanensis</name>
    <dbReference type="NCBI Taxonomy" id="1608994"/>
    <lineage>
        <taxon>Bacteria</taxon>
        <taxon>Pseudomonadati</taxon>
        <taxon>Pseudomonadota</taxon>
        <taxon>Gammaproteobacteria</taxon>
        <taxon>Pseudomonadales</taxon>
        <taxon>Pseudomonadaceae</taxon>
        <taxon>Pseudomonas</taxon>
    </lineage>
</organism>
<feature type="transmembrane region" description="Helical" evidence="1">
    <location>
        <begin position="41"/>
        <end position="62"/>
    </location>
</feature>
<keyword evidence="1" id="KW-1133">Transmembrane helix</keyword>
<dbReference type="PANTHER" id="PTHR12715:SF4">
    <property type="entry name" value="EAMA DOMAIN-CONTAINING PROTEIN"/>
    <property type="match status" value="1"/>
</dbReference>
<comment type="caution">
    <text evidence="3">The sequence shown here is derived from an EMBL/GenBank/DDBJ whole genome shotgun (WGS) entry which is preliminary data.</text>
</comment>
<feature type="domain" description="EamA" evidence="2">
    <location>
        <begin position="15"/>
        <end position="140"/>
    </location>
</feature>
<feature type="transmembrane region" description="Helical" evidence="1">
    <location>
        <begin position="179"/>
        <end position="200"/>
    </location>
</feature>
<feature type="transmembrane region" description="Helical" evidence="1">
    <location>
        <begin position="6"/>
        <end position="29"/>
    </location>
</feature>
<keyword evidence="1" id="KW-0472">Membrane</keyword>
<feature type="transmembrane region" description="Helical" evidence="1">
    <location>
        <begin position="154"/>
        <end position="173"/>
    </location>
</feature>
<keyword evidence="1" id="KW-0812">Transmembrane</keyword>
<dbReference type="InterPro" id="IPR037185">
    <property type="entry name" value="EmrE-like"/>
</dbReference>
<proteinExistence type="predicted"/>
<gene>
    <name evidence="3" type="ORF">GYN02_07855</name>
</gene>
<evidence type="ECO:0000313" key="3">
    <source>
        <dbReference type="EMBL" id="MBM1195091.1"/>
    </source>
</evidence>
<evidence type="ECO:0000259" key="2">
    <source>
        <dbReference type="Pfam" id="PF00892"/>
    </source>
</evidence>
<feature type="transmembrane region" description="Helical" evidence="1">
    <location>
        <begin position="123"/>
        <end position="142"/>
    </location>
</feature>
<dbReference type="Pfam" id="PF00892">
    <property type="entry name" value="EamA"/>
    <property type="match status" value="2"/>
</dbReference>
<sequence length="288" mass="30804">MKCSPSIRLAAAAGAVVLCWAYSPIGIHIGLQSYSPGHLALLRFLVASLFMGVVALFIGIGLPRRVDIPWLLLLGLFAIVFHHVALNMGQRWVSPGASSVLAQSTPIFSTLIAALWLKESVSVWRWCWVGVGLVGALVVIWGDKGLGSFKPQGLLILLAALSWSVYFTLQKHYSSRYSPLTIVCYTIWAGTLLLGVYGPGLGQAVINAPLRVNAAVLVLGVFPSALAYLFWAYVLAHTDVSRAVGVMYLVPPVAMLMAALMLGSTVTAGVLLGAAIVLTSVFAMRKER</sequence>
<dbReference type="Proteomes" id="UP000809529">
    <property type="component" value="Unassembled WGS sequence"/>
</dbReference>
<accession>A0ABS1ZF53</accession>
<evidence type="ECO:0000313" key="4">
    <source>
        <dbReference type="Proteomes" id="UP000809529"/>
    </source>
</evidence>
<dbReference type="RefSeq" id="WP_203302565.1">
    <property type="nucleotide sequence ID" value="NZ_JAAEBW010000003.1"/>
</dbReference>
<feature type="domain" description="EamA" evidence="2">
    <location>
        <begin position="154"/>
        <end position="283"/>
    </location>
</feature>
<dbReference type="InterPro" id="IPR000620">
    <property type="entry name" value="EamA_dom"/>
</dbReference>
<dbReference type="PANTHER" id="PTHR12715">
    <property type="entry name" value="TRANSPORTER, DRUG/METABOLITE EXPORTER FAMILY"/>
    <property type="match status" value="1"/>
</dbReference>
<evidence type="ECO:0000256" key="1">
    <source>
        <dbReference type="SAM" id="Phobius"/>
    </source>
</evidence>
<dbReference type="EMBL" id="JAAEBW010000003">
    <property type="protein sequence ID" value="MBM1195091.1"/>
    <property type="molecule type" value="Genomic_DNA"/>
</dbReference>
<feature type="transmembrane region" description="Helical" evidence="1">
    <location>
        <begin position="68"/>
        <end position="88"/>
    </location>
</feature>
<dbReference type="InterPro" id="IPR052756">
    <property type="entry name" value="Alkyne_AA_exporter"/>
</dbReference>
<feature type="transmembrane region" description="Helical" evidence="1">
    <location>
        <begin position="100"/>
        <end position="117"/>
    </location>
</feature>
<feature type="transmembrane region" description="Helical" evidence="1">
    <location>
        <begin position="212"/>
        <end position="234"/>
    </location>
</feature>
<protein>
    <submittedName>
        <fullName evidence="3">DMT family transporter</fullName>
    </submittedName>
</protein>
<reference evidence="3 4" key="1">
    <citation type="submission" date="2020-01" db="EMBL/GenBank/DDBJ databases">
        <title>Comparative genomics of meat spoilage bacteria.</title>
        <authorList>
            <person name="Hilgarth M."/>
            <person name="Vogel R.F."/>
        </authorList>
    </citation>
    <scope>NUCLEOTIDE SEQUENCE [LARGE SCALE GENOMIC DNA]</scope>
    <source>
        <strain evidence="3 4">TMW2.2077</strain>
    </source>
</reference>
<keyword evidence="4" id="KW-1185">Reference proteome</keyword>
<name>A0ABS1ZF53_9PSED</name>
<feature type="transmembrane region" description="Helical" evidence="1">
    <location>
        <begin position="254"/>
        <end position="283"/>
    </location>
</feature>